<dbReference type="Proteomes" id="UP000024635">
    <property type="component" value="Unassembled WGS sequence"/>
</dbReference>
<comment type="caution">
    <text evidence="3">The sequence shown here is derived from an EMBL/GenBank/DDBJ whole genome shotgun (WGS) entry which is preliminary data.</text>
</comment>
<dbReference type="GO" id="GO:0005634">
    <property type="term" value="C:nucleus"/>
    <property type="evidence" value="ECO:0007669"/>
    <property type="project" value="UniProtKB-SubCell"/>
</dbReference>
<comment type="subcellular location">
    <subcellularLocation>
        <location evidence="1">Nucleus</location>
    </subcellularLocation>
</comment>
<dbReference type="SUPFAM" id="SSF46689">
    <property type="entry name" value="Homeodomain-like"/>
    <property type="match status" value="1"/>
</dbReference>
<feature type="compositionally biased region" description="Basic and acidic residues" evidence="2">
    <location>
        <begin position="27"/>
        <end position="43"/>
    </location>
</feature>
<reference evidence="4" key="1">
    <citation type="journal article" date="2015" name="Nat. Genet.">
        <title>The genome and transcriptome of the zoonotic hookworm Ancylostoma ceylanicum identify infection-specific gene families.</title>
        <authorList>
            <person name="Schwarz E.M."/>
            <person name="Hu Y."/>
            <person name="Antoshechkin I."/>
            <person name="Miller M.M."/>
            <person name="Sternberg P.W."/>
            <person name="Aroian R.V."/>
        </authorList>
    </citation>
    <scope>NUCLEOTIDE SEQUENCE</scope>
    <source>
        <strain evidence="4">HY135</strain>
    </source>
</reference>
<dbReference type="EMBL" id="JARK01001590">
    <property type="protein sequence ID" value="EYB87989.1"/>
    <property type="molecule type" value="Genomic_DNA"/>
</dbReference>
<dbReference type="PANTHER" id="PTHR46068:SF1">
    <property type="entry name" value="TRANSPOSASE IS30-LIKE HTH DOMAIN-CONTAINING PROTEIN"/>
    <property type="match status" value="1"/>
</dbReference>
<organism evidence="3 4">
    <name type="scientific">Ancylostoma ceylanicum</name>
    <dbReference type="NCBI Taxonomy" id="53326"/>
    <lineage>
        <taxon>Eukaryota</taxon>
        <taxon>Metazoa</taxon>
        <taxon>Ecdysozoa</taxon>
        <taxon>Nematoda</taxon>
        <taxon>Chromadorea</taxon>
        <taxon>Rhabditida</taxon>
        <taxon>Rhabditina</taxon>
        <taxon>Rhabditomorpha</taxon>
        <taxon>Strongyloidea</taxon>
        <taxon>Ancylostomatidae</taxon>
        <taxon>Ancylostomatinae</taxon>
        <taxon>Ancylostoma</taxon>
    </lineage>
</organism>
<dbReference type="InterPro" id="IPR009057">
    <property type="entry name" value="Homeodomain-like_sf"/>
</dbReference>
<feature type="region of interest" description="Disordered" evidence="2">
    <location>
        <begin position="27"/>
        <end position="56"/>
    </location>
</feature>
<evidence type="ECO:0000256" key="2">
    <source>
        <dbReference type="SAM" id="MobiDB-lite"/>
    </source>
</evidence>
<dbReference type="AlphaFoldDB" id="A0A016SCG6"/>
<gene>
    <name evidence="3" type="primary">Acey_s0254.g304</name>
    <name evidence="3" type="ORF">Y032_0254g304</name>
</gene>
<dbReference type="PANTHER" id="PTHR46068">
    <property type="entry name" value="PROTEIN CBG27172"/>
    <property type="match status" value="1"/>
</dbReference>
<protein>
    <submittedName>
        <fullName evidence="3">Uncharacterized protein</fullName>
    </submittedName>
</protein>
<name>A0A016SCG6_9BILA</name>
<sequence>MAGSGNGVLKISSLLNVPQSKVLEALKHFQETGTNEDRPERGRPRAANNAANEKKVPNRIERKSRAKIDSTRIMARAIGISRESMRMILMEAGLKAHMEVEGHLITDQTKVKWLELCQRLRKRFAADRHRAILF</sequence>
<proteinExistence type="predicted"/>
<keyword evidence="4" id="KW-1185">Reference proteome</keyword>
<evidence type="ECO:0000313" key="4">
    <source>
        <dbReference type="Proteomes" id="UP000024635"/>
    </source>
</evidence>
<accession>A0A016SCG6</accession>
<evidence type="ECO:0000313" key="3">
    <source>
        <dbReference type="EMBL" id="EYB87989.1"/>
    </source>
</evidence>
<evidence type="ECO:0000256" key="1">
    <source>
        <dbReference type="ARBA" id="ARBA00004123"/>
    </source>
</evidence>